<dbReference type="Pfam" id="PF04351">
    <property type="entry name" value="PilP"/>
    <property type="match status" value="1"/>
</dbReference>
<reference evidence="1 2" key="1">
    <citation type="journal article" date="2018" name="ISME J.">
        <title>Endosymbiont genomes yield clues of tubeworm success.</title>
        <authorList>
            <person name="Li Y."/>
            <person name="Liles M.R."/>
            <person name="Halanych K.M."/>
        </authorList>
    </citation>
    <scope>NUCLEOTIDE SEQUENCE [LARGE SCALE GENOMIC DNA]</scope>
    <source>
        <strain evidence="1">A1422</strain>
    </source>
</reference>
<dbReference type="InterPro" id="IPR007446">
    <property type="entry name" value="PilP"/>
</dbReference>
<dbReference type="PIRSF" id="PIRSF016481">
    <property type="entry name" value="Pilus_assembly_PilP"/>
    <property type="match status" value="1"/>
</dbReference>
<dbReference type="Proteomes" id="UP000255508">
    <property type="component" value="Unassembled WGS sequence"/>
</dbReference>
<dbReference type="EMBL" id="QFXD01000150">
    <property type="protein sequence ID" value="RDH90811.1"/>
    <property type="molecule type" value="Genomic_DNA"/>
</dbReference>
<gene>
    <name evidence="1" type="ORF">DIZ79_08230</name>
</gene>
<evidence type="ECO:0000313" key="1">
    <source>
        <dbReference type="EMBL" id="RDH90811.1"/>
    </source>
</evidence>
<dbReference type="AlphaFoldDB" id="A0A370DXC7"/>
<sequence>MSRISKMLWMFACVLPVLFVVGCAKPQINDLKKFVAKEKAASPSQIEPIPEIRQIETFLYDHQDRRNPFAPSSEQPSAERTVIESGIAPDFNRRKEELESYSLDTLRMVGTLEQNEIAWALVQTREGTIRRVRSGNHMGRNYGRITQISEEKINLTEIMQDGLGGYRERPASLALTE</sequence>
<organism evidence="1 2">
    <name type="scientific">endosymbiont of Lamellibrachia luymesi</name>
    <dbReference type="NCBI Taxonomy" id="2200907"/>
    <lineage>
        <taxon>Bacteria</taxon>
        <taxon>Pseudomonadati</taxon>
        <taxon>Pseudomonadota</taxon>
        <taxon>Gammaproteobacteria</taxon>
        <taxon>sulfur-oxidizing symbionts</taxon>
    </lineage>
</organism>
<comment type="caution">
    <text evidence="1">The sequence shown here is derived from an EMBL/GenBank/DDBJ whole genome shotgun (WGS) entry which is preliminary data.</text>
</comment>
<name>A0A370DXC7_9GAMM</name>
<dbReference type="Gene3D" id="2.30.30.830">
    <property type="match status" value="1"/>
</dbReference>
<evidence type="ECO:0000313" key="2">
    <source>
        <dbReference type="Proteomes" id="UP000255508"/>
    </source>
</evidence>
<proteinExistence type="predicted"/>
<dbReference type="PROSITE" id="PS51257">
    <property type="entry name" value="PROKAR_LIPOPROTEIN"/>
    <property type="match status" value="1"/>
</dbReference>
<accession>A0A370DXC7</accession>
<protein>
    <submittedName>
        <fullName evidence="1">Pilus assembly protein PilP</fullName>
    </submittedName>
</protein>